<dbReference type="OrthoDB" id="2633250at2"/>
<feature type="binding site" evidence="3">
    <location>
        <position position="94"/>
    </location>
    <ligand>
        <name>substrate</name>
    </ligand>
</feature>
<evidence type="ECO:0000256" key="1">
    <source>
        <dbReference type="ARBA" id="ARBA00008853"/>
    </source>
</evidence>
<keyword evidence="6" id="KW-1185">Reference proteome</keyword>
<evidence type="ECO:0000313" key="5">
    <source>
        <dbReference type="EMBL" id="ABF52467.1"/>
    </source>
</evidence>
<dbReference type="Proteomes" id="UP000006578">
    <property type="component" value="Chromosome"/>
</dbReference>
<dbReference type="InterPro" id="IPR005511">
    <property type="entry name" value="SMP-30"/>
</dbReference>
<protein>
    <submittedName>
        <fullName evidence="5">Gluconolactonase</fullName>
        <ecNumber evidence="5">3.1.1.17</ecNumber>
    </submittedName>
</protein>
<dbReference type="GO" id="GO:0019853">
    <property type="term" value="P:L-ascorbic acid biosynthetic process"/>
    <property type="evidence" value="ECO:0007669"/>
    <property type="project" value="TreeGrafter"/>
</dbReference>
<dbReference type="GO" id="GO:0004341">
    <property type="term" value="F:gluconolactonase activity"/>
    <property type="evidence" value="ECO:0007669"/>
    <property type="project" value="UniProtKB-EC"/>
</dbReference>
<dbReference type="SUPFAM" id="SSF63829">
    <property type="entry name" value="Calcium-dependent phosphotriesterase"/>
    <property type="match status" value="1"/>
</dbReference>
<evidence type="ECO:0000256" key="3">
    <source>
        <dbReference type="PIRSR" id="PIRSR605511-2"/>
    </source>
</evidence>
<dbReference type="PRINTS" id="PR01790">
    <property type="entry name" value="SMP30FAMILY"/>
</dbReference>
<name>Q1GV55_SPHAL</name>
<dbReference type="Gene3D" id="2.120.10.30">
    <property type="entry name" value="TolB, C-terminal domain"/>
    <property type="match status" value="1"/>
</dbReference>
<evidence type="ECO:0000313" key="6">
    <source>
        <dbReference type="Proteomes" id="UP000006578"/>
    </source>
</evidence>
<dbReference type="GO" id="GO:0005509">
    <property type="term" value="F:calcium ion binding"/>
    <property type="evidence" value="ECO:0007669"/>
    <property type="project" value="TreeGrafter"/>
</dbReference>
<dbReference type="PANTHER" id="PTHR10907">
    <property type="entry name" value="REGUCALCIN"/>
    <property type="match status" value="1"/>
</dbReference>
<dbReference type="AlphaFoldDB" id="Q1GV55"/>
<feature type="binding site" evidence="3">
    <location>
        <position position="191"/>
    </location>
    <ligand>
        <name>a divalent metal cation</name>
        <dbReference type="ChEBI" id="CHEBI:60240"/>
    </ligand>
</feature>
<dbReference type="RefSeq" id="WP_011541057.1">
    <property type="nucleotide sequence ID" value="NC_008048.1"/>
</dbReference>
<feature type="active site" description="Proton donor/acceptor" evidence="2">
    <location>
        <position position="191"/>
    </location>
</feature>
<reference evidence="5 6" key="1">
    <citation type="journal article" date="2009" name="Proc. Natl. Acad. Sci. U.S.A.">
        <title>The genomic basis of trophic strategy in marine bacteria.</title>
        <authorList>
            <person name="Lauro F.M."/>
            <person name="McDougald D."/>
            <person name="Thomas T."/>
            <person name="Williams T.J."/>
            <person name="Egan S."/>
            <person name="Rice S."/>
            <person name="DeMaere M.Z."/>
            <person name="Ting L."/>
            <person name="Ertan H."/>
            <person name="Johnson J."/>
            <person name="Ferriera S."/>
            <person name="Lapidus A."/>
            <person name="Anderson I."/>
            <person name="Kyrpides N."/>
            <person name="Munk A.C."/>
            <person name="Detter C."/>
            <person name="Han C.S."/>
            <person name="Brown M.V."/>
            <person name="Robb F.T."/>
            <person name="Kjelleberg S."/>
            <person name="Cavicchioli R."/>
        </authorList>
    </citation>
    <scope>NUCLEOTIDE SEQUENCE [LARGE SCALE GENOMIC DNA]</scope>
    <source>
        <strain evidence="6">DSM 13593 / LMG 18877 / RB2256</strain>
    </source>
</reference>
<keyword evidence="3" id="KW-0862">Zinc</keyword>
<gene>
    <name evidence="5" type="ordered locus">Sala_0747</name>
</gene>
<keyword evidence="5" id="KW-0378">Hydrolase</keyword>
<proteinExistence type="inferred from homology"/>
<feature type="binding site" evidence="3">
    <location>
        <position position="96"/>
    </location>
    <ligand>
        <name>substrate</name>
    </ligand>
</feature>
<feature type="domain" description="SMP-30/Gluconolactonase/LRE-like region" evidence="4">
    <location>
        <begin position="11"/>
        <end position="249"/>
    </location>
</feature>
<dbReference type="EMBL" id="CP000356">
    <property type="protein sequence ID" value="ABF52467.1"/>
    <property type="molecule type" value="Genomic_DNA"/>
</dbReference>
<comment type="similarity">
    <text evidence="1">Belongs to the SMP-30/CGR1 family.</text>
</comment>
<dbReference type="eggNOG" id="COG3386">
    <property type="taxonomic scope" value="Bacteria"/>
</dbReference>
<evidence type="ECO:0000256" key="2">
    <source>
        <dbReference type="PIRSR" id="PIRSR605511-1"/>
    </source>
</evidence>
<feature type="binding site" evidence="3">
    <location>
        <position position="13"/>
    </location>
    <ligand>
        <name>a divalent metal cation</name>
        <dbReference type="ChEBI" id="CHEBI:60240"/>
    </ligand>
</feature>
<dbReference type="EC" id="3.1.1.17" evidence="5"/>
<comment type="cofactor">
    <cofactor evidence="3">
        <name>Zn(2+)</name>
        <dbReference type="ChEBI" id="CHEBI:29105"/>
    </cofactor>
    <text evidence="3">Binds 1 divalent metal cation per subunit.</text>
</comment>
<evidence type="ECO:0000259" key="4">
    <source>
        <dbReference type="Pfam" id="PF08450"/>
    </source>
</evidence>
<organism evidence="5 6">
    <name type="scientific">Sphingopyxis alaskensis (strain DSM 13593 / LMG 18877 / RB2256)</name>
    <name type="common">Sphingomonas alaskensis</name>
    <dbReference type="NCBI Taxonomy" id="317655"/>
    <lineage>
        <taxon>Bacteria</taxon>
        <taxon>Pseudomonadati</taxon>
        <taxon>Pseudomonadota</taxon>
        <taxon>Alphaproteobacteria</taxon>
        <taxon>Sphingomonadales</taxon>
        <taxon>Sphingomonadaceae</taxon>
        <taxon>Sphingopyxis</taxon>
    </lineage>
</organism>
<accession>Q1GV55</accession>
<dbReference type="STRING" id="317655.Sala_0747"/>
<dbReference type="HOGENOM" id="CLU_036110_3_1_5"/>
<sequence>MRCAANVGAILGEGPCWVVREQSLFWTDINQPCLFRWNEAEGVTRLPMTERICSIVPRASGGYFGAGYNGLLAIDAKFVATPVGNPEADLTDNRFNDGKVDRAGRFWAGTMDSKEVHPSGTLYRVDFDLSWKAIDTGYRVTNGPAFSVDGRTMYHTDSAMQKVYRFAIDAEGNAAERETFLQFSHHDGYPDGMTIDAEDCLWIAFWDGWCIRRFSPDGKLLAEIPVPVARPTSVAFGGAQLDQIFISTASRDLTEAELAGQANAGGLFTVRPGVRGVAELPFAG</sequence>
<dbReference type="Pfam" id="PF08450">
    <property type="entry name" value="SGL"/>
    <property type="match status" value="1"/>
</dbReference>
<dbReference type="KEGG" id="sal:Sala_0747"/>
<feature type="binding site" evidence="3">
    <location>
        <position position="142"/>
    </location>
    <ligand>
        <name>a divalent metal cation</name>
        <dbReference type="ChEBI" id="CHEBI:60240"/>
    </ligand>
</feature>
<dbReference type="InterPro" id="IPR013658">
    <property type="entry name" value="SGL"/>
</dbReference>
<dbReference type="PANTHER" id="PTHR10907:SF47">
    <property type="entry name" value="REGUCALCIN"/>
    <property type="match status" value="1"/>
</dbReference>
<dbReference type="InterPro" id="IPR011042">
    <property type="entry name" value="6-blade_b-propeller_TolB-like"/>
</dbReference>
<keyword evidence="3" id="KW-0479">Metal-binding</keyword>